<comment type="similarity">
    <text evidence="2">Belongs to the glycosyltransferase 47 family.</text>
</comment>
<feature type="domain" description="Exostosin GT47" evidence="10">
    <location>
        <begin position="361"/>
        <end position="449"/>
    </location>
</feature>
<evidence type="ECO:0000256" key="5">
    <source>
        <dbReference type="ARBA" id="ARBA00022824"/>
    </source>
</evidence>
<organism evidence="12 13">
    <name type="scientific">Necator americanus</name>
    <name type="common">Human hookworm</name>
    <dbReference type="NCBI Taxonomy" id="51031"/>
    <lineage>
        <taxon>Eukaryota</taxon>
        <taxon>Metazoa</taxon>
        <taxon>Ecdysozoa</taxon>
        <taxon>Nematoda</taxon>
        <taxon>Chromadorea</taxon>
        <taxon>Rhabditida</taxon>
        <taxon>Rhabditina</taxon>
        <taxon>Rhabditomorpha</taxon>
        <taxon>Strongyloidea</taxon>
        <taxon>Ancylostomatidae</taxon>
        <taxon>Bunostominae</taxon>
        <taxon>Necator</taxon>
    </lineage>
</organism>
<evidence type="ECO:0000313" key="13">
    <source>
        <dbReference type="Proteomes" id="UP001303046"/>
    </source>
</evidence>
<evidence type="ECO:0000259" key="11">
    <source>
        <dbReference type="Pfam" id="PF09258"/>
    </source>
</evidence>
<dbReference type="Gene3D" id="3.90.550.10">
    <property type="entry name" value="Spore Coat Polysaccharide Biosynthesis Protein SpsA, Chain A"/>
    <property type="match status" value="1"/>
</dbReference>
<dbReference type="InterPro" id="IPR004263">
    <property type="entry name" value="Exostosin"/>
</dbReference>
<evidence type="ECO:0000259" key="10">
    <source>
        <dbReference type="Pfam" id="PF03016"/>
    </source>
</evidence>
<keyword evidence="6 9" id="KW-1133">Transmembrane helix</keyword>
<keyword evidence="13" id="KW-1185">Reference proteome</keyword>
<accession>A0ABR1D3Q6</accession>
<comment type="caution">
    <text evidence="12">The sequence shown here is derived from an EMBL/GenBank/DDBJ whole genome shotgun (WGS) entry which is preliminary data.</text>
</comment>
<keyword evidence="5" id="KW-0256">Endoplasmic reticulum</keyword>
<keyword evidence="3" id="KW-0808">Transferase</keyword>
<evidence type="ECO:0000256" key="1">
    <source>
        <dbReference type="ARBA" id="ARBA00004648"/>
    </source>
</evidence>
<dbReference type="Proteomes" id="UP001303046">
    <property type="component" value="Unassembled WGS sequence"/>
</dbReference>
<feature type="domain" description="Glycosyl transferase 64" evidence="11">
    <location>
        <begin position="609"/>
        <end position="847"/>
    </location>
</feature>
<evidence type="ECO:0008006" key="14">
    <source>
        <dbReference type="Google" id="ProtNLM"/>
    </source>
</evidence>
<evidence type="ECO:0000256" key="7">
    <source>
        <dbReference type="ARBA" id="ARBA00023136"/>
    </source>
</evidence>
<evidence type="ECO:0000256" key="4">
    <source>
        <dbReference type="ARBA" id="ARBA00022692"/>
    </source>
</evidence>
<keyword evidence="4 9" id="KW-0812">Transmembrane</keyword>
<evidence type="ECO:0000256" key="3">
    <source>
        <dbReference type="ARBA" id="ARBA00022679"/>
    </source>
</evidence>
<proteinExistence type="inferred from homology"/>
<keyword evidence="8" id="KW-1015">Disulfide bond</keyword>
<dbReference type="InterPro" id="IPR040911">
    <property type="entry name" value="Exostosin_GT47"/>
</dbReference>
<comment type="subcellular location">
    <subcellularLocation>
        <location evidence="1">Endoplasmic reticulum membrane</location>
        <topology evidence="1">Single-pass type II membrane protein</topology>
    </subcellularLocation>
</comment>
<evidence type="ECO:0000256" key="6">
    <source>
        <dbReference type="ARBA" id="ARBA00022989"/>
    </source>
</evidence>
<evidence type="ECO:0000256" key="8">
    <source>
        <dbReference type="ARBA" id="ARBA00023157"/>
    </source>
</evidence>
<dbReference type="PANTHER" id="PTHR48261:SF4">
    <property type="entry name" value="EXOSTOSIN LIKE GLYCOSYLTRANSFERASE 3"/>
    <property type="match status" value="1"/>
</dbReference>
<evidence type="ECO:0000256" key="2">
    <source>
        <dbReference type="ARBA" id="ARBA00010271"/>
    </source>
</evidence>
<dbReference type="PANTHER" id="PTHR48261">
    <property type="entry name" value="ACETYLGLUCOSAMINYLTRANSFERASE"/>
    <property type="match status" value="1"/>
</dbReference>
<reference evidence="12 13" key="1">
    <citation type="submission" date="2023-08" db="EMBL/GenBank/DDBJ databases">
        <title>A Necator americanus chromosomal reference genome.</title>
        <authorList>
            <person name="Ilik V."/>
            <person name="Petrzelkova K.J."/>
            <person name="Pardy F."/>
            <person name="Fuh T."/>
            <person name="Niatou-Singa F.S."/>
            <person name="Gouil Q."/>
            <person name="Baker L."/>
            <person name="Ritchie M.E."/>
            <person name="Jex A.R."/>
            <person name="Gazzola D."/>
            <person name="Li H."/>
            <person name="Toshio Fujiwara R."/>
            <person name="Zhan B."/>
            <person name="Aroian R.V."/>
            <person name="Pafco B."/>
            <person name="Schwarz E.M."/>
        </authorList>
    </citation>
    <scope>NUCLEOTIDE SEQUENCE [LARGE SCALE GENOMIC DNA]</scope>
    <source>
        <strain evidence="12 13">Aroian</strain>
        <tissue evidence="12">Whole animal</tissue>
    </source>
</reference>
<gene>
    <name evidence="12" type="primary">Necator_chrIII.g11999</name>
    <name evidence="12" type="ORF">RB195_011233</name>
</gene>
<dbReference type="SUPFAM" id="SSF53448">
    <property type="entry name" value="Nucleotide-diphospho-sugar transferases"/>
    <property type="match status" value="1"/>
</dbReference>
<protein>
    <recommendedName>
        <fullName evidence="14">EXTL2, alpha-1,4-N-acetylhexosaminyltransferase</fullName>
    </recommendedName>
</protein>
<dbReference type="Pfam" id="PF03016">
    <property type="entry name" value="Exostosin_GT47"/>
    <property type="match status" value="1"/>
</dbReference>
<keyword evidence="7 9" id="KW-0472">Membrane</keyword>
<feature type="transmembrane region" description="Helical" evidence="9">
    <location>
        <begin position="38"/>
        <end position="58"/>
    </location>
</feature>
<dbReference type="InterPro" id="IPR029044">
    <property type="entry name" value="Nucleotide-diphossugar_trans"/>
</dbReference>
<name>A0ABR1D3Q6_NECAM</name>
<evidence type="ECO:0000256" key="9">
    <source>
        <dbReference type="SAM" id="Phobius"/>
    </source>
</evidence>
<sequence>MKGLLPIRNGYRHAEEWRSSSGAAVLEKLLKLFSLRNVAFVMFLSIYTLFVLLLRGGFPLDDSTFRREKSKVVVRNIYDDYDVGCNGYSMDFRISEQQRILRSVRSELTDSSAKLREVTTVYEDLTKKIPEKQLELIAITDEIESARRTLRELQDRRNVRVFLPHKPVHYADVVPTTNINHSPFSMLTWETAVDFSRCSITSFMPLYIIDHIELSSSMSGFKKELLSQGNIVQDPNSACLSFILTNTPLNSSLKLPDSGRNTVVVNFGDPFSVPESFSVIMVQQLSYTHLARPVDFNLFLDVPEYSISSWKEMYTLLPYSRKYLLFILVAPEGKETPPLLFNDLDRLSISAESSGDSLKILNCSGNSDGVHCPGLNEMETIMRESTFCVSLSPNHYCRFFWSSLRTGCIPVVTSIDFPLPFEDHIDWRLASLRIPLARFPELYFIVRSFEMAEVLEMRRMGRIFFERYLGDQRAIVKALLASLREKIGIPSPPEVATKAVPLFNNSFTAPILTPINVPPIDDEYLGPLEGPVDSGSFLHNFSSLYMYSYLSWNIIGRPGKSIEFLEQSVDPPTESEFYPDSSVGFRPIEPGSGVEFSRALGGNRAREQFTVVLLTYNRDAVLAASLERLHRLPYLNKVIVIWNNVAREPLGAWPRLHVPVEFIKVAKNSLNNRFVPWDRITTEAVLSLDDDIDLKQHEIVFAFRVWRENRHRIVGFPARHHARYGDEMYYNSNHTCQLSIILTGAAFLHKSYLHAYTHQMPEAIRHHVDDVTNCEDIAMNFLVSHITREPPIKTTSKWTLRCPTCTETLSQDESHFRERHECIRLFTRIYGYNPLKFSQFRADSVLFKTRLPPDKQKCFRFV</sequence>
<dbReference type="EMBL" id="JAVFWL010000003">
    <property type="protein sequence ID" value="KAK6744405.1"/>
    <property type="molecule type" value="Genomic_DNA"/>
</dbReference>
<evidence type="ECO:0000313" key="12">
    <source>
        <dbReference type="EMBL" id="KAK6744405.1"/>
    </source>
</evidence>
<dbReference type="Pfam" id="PF09258">
    <property type="entry name" value="Glyco_transf_64"/>
    <property type="match status" value="1"/>
</dbReference>
<dbReference type="InterPro" id="IPR015338">
    <property type="entry name" value="GT64_dom"/>
</dbReference>